<gene>
    <name evidence="1" type="ORF">BBD42_20060</name>
</gene>
<proteinExistence type="predicted"/>
<protein>
    <submittedName>
        <fullName evidence="1">Uncharacterized protein</fullName>
    </submittedName>
</protein>
<name>A0A1B2DLD8_9BACL</name>
<dbReference type="RefSeq" id="WP_056029577.1">
    <property type="nucleotide sequence ID" value="NZ_CP016808.1"/>
</dbReference>
<organism evidence="1">
    <name type="scientific">Paenibacillus sp. BIHB 4019</name>
    <dbReference type="NCBI Taxonomy" id="1870819"/>
    <lineage>
        <taxon>Bacteria</taxon>
        <taxon>Bacillati</taxon>
        <taxon>Bacillota</taxon>
        <taxon>Bacilli</taxon>
        <taxon>Bacillales</taxon>
        <taxon>Paenibacillaceae</taxon>
        <taxon>Paenibacillus</taxon>
    </lineage>
</organism>
<sequence>MRKFLSLRHWQRTFSRIFQLLRSKEVSWKDKLLFLVPVLLYWVLPDALPYLPFDDIAVTMIVAEWFARRTENKYNRIS</sequence>
<dbReference type="AlphaFoldDB" id="A0A1B2DLD8"/>
<reference evidence="1" key="1">
    <citation type="submission" date="2016-08" db="EMBL/GenBank/DDBJ databases">
        <title>Complete Genome Seqeunce of Paenibacillus sp. BIHB 4019 from tea rhizoplane.</title>
        <authorList>
            <person name="Thakur R."/>
            <person name="Swarnkar M.K."/>
            <person name="Gulati A."/>
        </authorList>
    </citation>
    <scope>NUCLEOTIDE SEQUENCE [LARGE SCALE GENOMIC DNA]</scope>
    <source>
        <strain evidence="1">BIHB4019</strain>
    </source>
</reference>
<accession>A0A1B2DLD8</accession>
<dbReference type="EMBL" id="CP016808">
    <property type="protein sequence ID" value="ANY68511.1"/>
    <property type="molecule type" value="Genomic_DNA"/>
</dbReference>
<evidence type="ECO:0000313" key="1">
    <source>
        <dbReference type="EMBL" id="ANY68511.1"/>
    </source>
</evidence>